<dbReference type="STRING" id="1150469.RSPPHO_01904"/>
<dbReference type="KEGG" id="rpm:RSPPHO_01904"/>
<reference evidence="5 6" key="1">
    <citation type="submission" date="2012-02" db="EMBL/GenBank/DDBJ databases">
        <title>Shotgun genome sequence of Phaeospirillum photometricum DSM 122.</title>
        <authorList>
            <person name="Duquesne K."/>
            <person name="Sturgis J."/>
        </authorList>
    </citation>
    <scope>NUCLEOTIDE SEQUENCE [LARGE SCALE GENOMIC DNA]</scope>
    <source>
        <strain evidence="6">DSM122</strain>
    </source>
</reference>
<dbReference type="InterPro" id="IPR010121">
    <property type="entry name" value="Pyruvate_phosphate_dikinase"/>
</dbReference>
<dbReference type="PATRIC" id="fig|1150469.3.peg.2139"/>
<dbReference type="EMBL" id="HE663493">
    <property type="protein sequence ID" value="CCG08530.1"/>
    <property type="molecule type" value="Genomic_DNA"/>
</dbReference>
<dbReference type="GO" id="GO:0016301">
    <property type="term" value="F:kinase activity"/>
    <property type="evidence" value="ECO:0007669"/>
    <property type="project" value="UniProtKB-KW"/>
</dbReference>
<keyword evidence="5" id="KW-0808">Transferase</keyword>
<accession>H6SKL5</accession>
<dbReference type="GO" id="GO:0050242">
    <property type="term" value="F:pyruvate, phosphate dikinase activity"/>
    <property type="evidence" value="ECO:0007669"/>
    <property type="project" value="InterPro"/>
</dbReference>
<dbReference type="AlphaFoldDB" id="H6SKL5"/>
<gene>
    <name evidence="5" type="primary">ppdK</name>
    <name evidence="5" type="ORF">RSPPHO_01904</name>
</gene>
<evidence type="ECO:0000256" key="3">
    <source>
        <dbReference type="ARBA" id="ARBA00032883"/>
    </source>
</evidence>
<sequence length="170" mass="18213">MVATRREFDLMKAVVDGVAQAVFTEAGLTLSYIVGTMIELPRAALMAGSIAETARFFSFGTNDLTQTTLGLSRDDAAAFLESYRARGIFERDPFATLDVDGVGELVRIACERGRATRPEIKLGICGEHGGDPDSIAFCQSVGLSYVSCSPYRVPIARLAAAQAALRQARS</sequence>
<dbReference type="Pfam" id="PF02896">
    <property type="entry name" value="PEP-utilizers_C"/>
    <property type="match status" value="1"/>
</dbReference>
<dbReference type="PANTHER" id="PTHR22931">
    <property type="entry name" value="PHOSPHOENOLPYRUVATE DIKINASE-RELATED"/>
    <property type="match status" value="1"/>
</dbReference>
<keyword evidence="5" id="KW-0418">Kinase</keyword>
<proteinExistence type="predicted"/>
<keyword evidence="6" id="KW-1185">Reference proteome</keyword>
<dbReference type="InterPro" id="IPR000121">
    <property type="entry name" value="PEP_util_C"/>
</dbReference>
<dbReference type="Gene3D" id="3.20.20.60">
    <property type="entry name" value="Phosphoenolpyruvate-binding domains"/>
    <property type="match status" value="1"/>
</dbReference>
<evidence type="ECO:0000313" key="5">
    <source>
        <dbReference type="EMBL" id="CCG08530.1"/>
    </source>
</evidence>
<evidence type="ECO:0000256" key="1">
    <source>
        <dbReference type="ARBA" id="ARBA00003144"/>
    </source>
</evidence>
<comment type="function">
    <text evidence="1">Catalyzes the reversible phosphorylation of pyruvate and phosphate.</text>
</comment>
<dbReference type="Proteomes" id="UP000033220">
    <property type="component" value="Chromosome DSM 122"/>
</dbReference>
<evidence type="ECO:0000313" key="6">
    <source>
        <dbReference type="Proteomes" id="UP000033220"/>
    </source>
</evidence>
<dbReference type="PANTHER" id="PTHR22931:SF9">
    <property type="entry name" value="PYRUVATE, PHOSPHATE DIKINASE 1, CHLOROPLASTIC"/>
    <property type="match status" value="1"/>
</dbReference>
<feature type="domain" description="PEP-utilising enzyme C-terminal" evidence="4">
    <location>
        <begin position="1"/>
        <end position="163"/>
    </location>
</feature>
<name>H6SKL5_PARPM</name>
<evidence type="ECO:0000259" key="4">
    <source>
        <dbReference type="Pfam" id="PF02896"/>
    </source>
</evidence>
<evidence type="ECO:0000256" key="2">
    <source>
        <dbReference type="ARBA" id="ARBA00020138"/>
    </source>
</evidence>
<dbReference type="InterPro" id="IPR040442">
    <property type="entry name" value="Pyrv_kinase-like_dom_sf"/>
</dbReference>
<dbReference type="eggNOG" id="COG1080">
    <property type="taxonomic scope" value="Bacteria"/>
</dbReference>
<protein>
    <recommendedName>
        <fullName evidence="2">Pyruvate, phosphate dikinase</fullName>
    </recommendedName>
    <alternativeName>
        <fullName evidence="3">Pyruvate, orthophosphate dikinase</fullName>
    </alternativeName>
</protein>
<dbReference type="InterPro" id="IPR015813">
    <property type="entry name" value="Pyrv/PenolPyrv_kinase-like_dom"/>
</dbReference>
<organism evidence="5 6">
    <name type="scientific">Pararhodospirillum photometricum DSM 122</name>
    <dbReference type="NCBI Taxonomy" id="1150469"/>
    <lineage>
        <taxon>Bacteria</taxon>
        <taxon>Pseudomonadati</taxon>
        <taxon>Pseudomonadota</taxon>
        <taxon>Alphaproteobacteria</taxon>
        <taxon>Rhodospirillales</taxon>
        <taxon>Rhodospirillaceae</taxon>
        <taxon>Pararhodospirillum</taxon>
    </lineage>
</organism>
<keyword evidence="5" id="KW-0670">Pyruvate</keyword>
<dbReference type="HOGENOM" id="CLU_015345_1_0_5"/>
<dbReference type="SUPFAM" id="SSF51621">
    <property type="entry name" value="Phosphoenolpyruvate/pyruvate domain"/>
    <property type="match status" value="1"/>
</dbReference>